<sequence>MEKRRRINYRFLFEKGATHKNLILSSRIQTLRRAFQVSVASRLVWLRDRRPRVTELKVGDLSVFNTFAQCISSKSCKGLSKAAKGMYQRIMVGSNNVRGTHRQMEPSVSVYSLNVSLTFAFTSSDMESGLIKLNSAPMSISRLALFCGHCGKLNLAWLSTKLAVIARIG</sequence>
<dbReference type="Proteomes" id="UP000325440">
    <property type="component" value="Unassembled WGS sequence"/>
</dbReference>
<reference evidence="1 2" key="1">
    <citation type="submission" date="2019-08" db="EMBL/GenBank/DDBJ databases">
        <authorList>
            <person name="Alioto T."/>
            <person name="Alioto T."/>
            <person name="Gomez Garrido J."/>
        </authorList>
    </citation>
    <scope>NUCLEOTIDE SEQUENCE [LARGE SCALE GENOMIC DNA]</scope>
</reference>
<gene>
    <name evidence="1" type="ORF">CINCED_3A000741</name>
</gene>
<name>A0A5E4LWW8_9HEMI</name>
<evidence type="ECO:0000313" key="1">
    <source>
        <dbReference type="EMBL" id="VVC24155.1"/>
    </source>
</evidence>
<dbReference type="AlphaFoldDB" id="A0A5E4LWW8"/>
<dbReference type="EMBL" id="CABPRJ010000001">
    <property type="protein sequence ID" value="VVC24155.1"/>
    <property type="molecule type" value="Genomic_DNA"/>
</dbReference>
<proteinExistence type="predicted"/>
<organism evidence="1 2">
    <name type="scientific">Cinara cedri</name>
    <dbReference type="NCBI Taxonomy" id="506608"/>
    <lineage>
        <taxon>Eukaryota</taxon>
        <taxon>Metazoa</taxon>
        <taxon>Ecdysozoa</taxon>
        <taxon>Arthropoda</taxon>
        <taxon>Hexapoda</taxon>
        <taxon>Insecta</taxon>
        <taxon>Pterygota</taxon>
        <taxon>Neoptera</taxon>
        <taxon>Paraneoptera</taxon>
        <taxon>Hemiptera</taxon>
        <taxon>Sternorrhyncha</taxon>
        <taxon>Aphidomorpha</taxon>
        <taxon>Aphidoidea</taxon>
        <taxon>Aphididae</taxon>
        <taxon>Lachninae</taxon>
        <taxon>Cinara</taxon>
    </lineage>
</organism>
<accession>A0A5E4LWW8</accession>
<evidence type="ECO:0000313" key="2">
    <source>
        <dbReference type="Proteomes" id="UP000325440"/>
    </source>
</evidence>
<protein>
    <submittedName>
        <fullName evidence="1">Uncharacterized protein</fullName>
    </submittedName>
</protein>
<keyword evidence="2" id="KW-1185">Reference proteome</keyword>